<evidence type="ECO:0000313" key="2">
    <source>
        <dbReference type="EMBL" id="KKN11975.1"/>
    </source>
</evidence>
<gene>
    <name evidence="2" type="ORF">LCGC14_1021130</name>
    <name evidence="1" type="ORF">LCGC14_1700480</name>
</gene>
<dbReference type="EMBL" id="LAZR01004081">
    <property type="protein sequence ID" value="KKN11975.1"/>
    <property type="molecule type" value="Genomic_DNA"/>
</dbReference>
<proteinExistence type="predicted"/>
<accession>A0A0F9HHV7</accession>
<dbReference type="EMBL" id="LAZR01015013">
    <property type="protein sequence ID" value="KKM14996.1"/>
    <property type="molecule type" value="Genomic_DNA"/>
</dbReference>
<protein>
    <submittedName>
        <fullName evidence="1">Uncharacterized protein</fullName>
    </submittedName>
</protein>
<dbReference type="AlphaFoldDB" id="A0A0F9HHV7"/>
<evidence type="ECO:0000313" key="1">
    <source>
        <dbReference type="EMBL" id="KKM14996.1"/>
    </source>
</evidence>
<reference evidence="1" key="1">
    <citation type="journal article" date="2015" name="Nature">
        <title>Complex archaea that bridge the gap between prokaryotes and eukaryotes.</title>
        <authorList>
            <person name="Spang A."/>
            <person name="Saw J.H."/>
            <person name="Jorgensen S.L."/>
            <person name="Zaremba-Niedzwiedzka K."/>
            <person name="Martijn J."/>
            <person name="Lind A.E."/>
            <person name="van Eijk R."/>
            <person name="Schleper C."/>
            <person name="Guy L."/>
            <person name="Ettema T.J."/>
        </authorList>
    </citation>
    <scope>NUCLEOTIDE SEQUENCE</scope>
</reference>
<organism evidence="1">
    <name type="scientific">marine sediment metagenome</name>
    <dbReference type="NCBI Taxonomy" id="412755"/>
    <lineage>
        <taxon>unclassified sequences</taxon>
        <taxon>metagenomes</taxon>
        <taxon>ecological metagenomes</taxon>
    </lineage>
</organism>
<comment type="caution">
    <text evidence="1">The sequence shown here is derived from an EMBL/GenBank/DDBJ whole genome shotgun (WGS) entry which is preliminary data.</text>
</comment>
<sequence>MTEPGWTSEALLNEGKRLLGNYEHAKTQEERDKINGCFVAVQEVLLAKREAATNER</sequence>
<name>A0A0F9HHV7_9ZZZZ</name>